<organism evidence="2 3">
    <name type="scientific">Populus trichocarpa</name>
    <name type="common">Western balsam poplar</name>
    <name type="synonym">Populus balsamifera subsp. trichocarpa</name>
    <dbReference type="NCBI Taxonomy" id="3694"/>
    <lineage>
        <taxon>Eukaryota</taxon>
        <taxon>Viridiplantae</taxon>
        <taxon>Streptophyta</taxon>
        <taxon>Embryophyta</taxon>
        <taxon>Tracheophyta</taxon>
        <taxon>Spermatophyta</taxon>
        <taxon>Magnoliopsida</taxon>
        <taxon>eudicotyledons</taxon>
        <taxon>Gunneridae</taxon>
        <taxon>Pentapetalae</taxon>
        <taxon>rosids</taxon>
        <taxon>fabids</taxon>
        <taxon>Malpighiales</taxon>
        <taxon>Salicaceae</taxon>
        <taxon>Saliceae</taxon>
        <taxon>Populus</taxon>
    </lineage>
</organism>
<keyword evidence="3" id="KW-1185">Reference proteome</keyword>
<keyword evidence="1" id="KW-0472">Membrane</keyword>
<dbReference type="EMBL" id="CM009291">
    <property type="protein sequence ID" value="PNT50880.1"/>
    <property type="molecule type" value="Genomic_DNA"/>
</dbReference>
<evidence type="ECO:0000256" key="1">
    <source>
        <dbReference type="SAM" id="Phobius"/>
    </source>
</evidence>
<keyword evidence="1" id="KW-0812">Transmembrane</keyword>
<evidence type="ECO:0000313" key="2">
    <source>
        <dbReference type="EMBL" id="PNT50880.1"/>
    </source>
</evidence>
<accession>A0A2K2BM83</accession>
<sequence>MNRFLVIQYTPIPSRSLLKVQNIESIINRSGIYLWYGYFLKHWLNLHLCLFQKNGYFLPVSGLRAFHPSTSILCVNPSLLRPFVSSSSIHLGKVSEAMFSNPKIHFHGLNFKHSFPLYNYITRSGTREDPSQLGYYVFVFEIPSLVFIVFAFCSLTTFFFFLVLPPHGRAG</sequence>
<proteinExistence type="predicted"/>
<gene>
    <name evidence="2" type="ORF">POPTR_002G211800</name>
</gene>
<dbReference type="AlphaFoldDB" id="A0A2K2BM83"/>
<reference evidence="2 3" key="1">
    <citation type="journal article" date="2006" name="Science">
        <title>The genome of black cottonwood, Populus trichocarpa (Torr. &amp; Gray).</title>
        <authorList>
            <person name="Tuskan G.A."/>
            <person name="Difazio S."/>
            <person name="Jansson S."/>
            <person name="Bohlmann J."/>
            <person name="Grigoriev I."/>
            <person name="Hellsten U."/>
            <person name="Putnam N."/>
            <person name="Ralph S."/>
            <person name="Rombauts S."/>
            <person name="Salamov A."/>
            <person name="Schein J."/>
            <person name="Sterck L."/>
            <person name="Aerts A."/>
            <person name="Bhalerao R.R."/>
            <person name="Bhalerao R.P."/>
            <person name="Blaudez D."/>
            <person name="Boerjan W."/>
            <person name="Brun A."/>
            <person name="Brunner A."/>
            <person name="Busov V."/>
            <person name="Campbell M."/>
            <person name="Carlson J."/>
            <person name="Chalot M."/>
            <person name="Chapman J."/>
            <person name="Chen G.L."/>
            <person name="Cooper D."/>
            <person name="Coutinho P.M."/>
            <person name="Couturier J."/>
            <person name="Covert S."/>
            <person name="Cronk Q."/>
            <person name="Cunningham R."/>
            <person name="Davis J."/>
            <person name="Degroeve S."/>
            <person name="Dejardin A."/>
            <person name="Depamphilis C."/>
            <person name="Detter J."/>
            <person name="Dirks B."/>
            <person name="Dubchak I."/>
            <person name="Duplessis S."/>
            <person name="Ehlting J."/>
            <person name="Ellis B."/>
            <person name="Gendler K."/>
            <person name="Goodstein D."/>
            <person name="Gribskov M."/>
            <person name="Grimwood J."/>
            <person name="Groover A."/>
            <person name="Gunter L."/>
            <person name="Hamberger B."/>
            <person name="Heinze B."/>
            <person name="Helariutta Y."/>
            <person name="Henrissat B."/>
            <person name="Holligan D."/>
            <person name="Holt R."/>
            <person name="Huang W."/>
            <person name="Islam-Faridi N."/>
            <person name="Jones S."/>
            <person name="Jones-Rhoades M."/>
            <person name="Jorgensen R."/>
            <person name="Joshi C."/>
            <person name="Kangasjarvi J."/>
            <person name="Karlsson J."/>
            <person name="Kelleher C."/>
            <person name="Kirkpatrick R."/>
            <person name="Kirst M."/>
            <person name="Kohler A."/>
            <person name="Kalluri U."/>
            <person name="Larimer F."/>
            <person name="Leebens-Mack J."/>
            <person name="Leple J.C."/>
            <person name="Locascio P."/>
            <person name="Lou Y."/>
            <person name="Lucas S."/>
            <person name="Martin F."/>
            <person name="Montanini B."/>
            <person name="Napoli C."/>
            <person name="Nelson D.R."/>
            <person name="Nelson C."/>
            <person name="Nieminen K."/>
            <person name="Nilsson O."/>
            <person name="Pereda V."/>
            <person name="Peter G."/>
            <person name="Philippe R."/>
            <person name="Pilate G."/>
            <person name="Poliakov A."/>
            <person name="Razumovskaya J."/>
            <person name="Richardson P."/>
            <person name="Rinaldi C."/>
            <person name="Ritland K."/>
            <person name="Rouze P."/>
            <person name="Ryaboy D."/>
            <person name="Schmutz J."/>
            <person name="Schrader J."/>
            <person name="Segerman B."/>
            <person name="Shin H."/>
            <person name="Siddiqui A."/>
            <person name="Sterky F."/>
            <person name="Terry A."/>
            <person name="Tsai C.J."/>
            <person name="Uberbacher E."/>
            <person name="Unneberg P."/>
            <person name="Vahala J."/>
            <person name="Wall K."/>
            <person name="Wessler S."/>
            <person name="Yang G."/>
            <person name="Yin T."/>
            <person name="Douglas C."/>
            <person name="Marra M."/>
            <person name="Sandberg G."/>
            <person name="Van de Peer Y."/>
            <person name="Rokhsar D."/>
        </authorList>
    </citation>
    <scope>NUCLEOTIDE SEQUENCE [LARGE SCALE GENOMIC DNA]</scope>
    <source>
        <strain evidence="3">cv. Nisqually</strain>
    </source>
</reference>
<keyword evidence="1" id="KW-1133">Transmembrane helix</keyword>
<evidence type="ECO:0000313" key="3">
    <source>
        <dbReference type="Proteomes" id="UP000006729"/>
    </source>
</evidence>
<protein>
    <submittedName>
        <fullName evidence="2">Uncharacterized protein</fullName>
    </submittedName>
</protein>
<feature type="transmembrane region" description="Helical" evidence="1">
    <location>
        <begin position="133"/>
        <end position="164"/>
    </location>
</feature>
<dbReference type="InParanoid" id="A0A2K2BM83"/>
<name>A0A2K2BM83_POPTR</name>
<dbReference type="Proteomes" id="UP000006729">
    <property type="component" value="Chromosome 2"/>
</dbReference>